<evidence type="ECO:0000313" key="2">
    <source>
        <dbReference type="EMBL" id="BBM87499.1"/>
    </source>
</evidence>
<organism evidence="2 3">
    <name type="scientific">Uabimicrobium amorphum</name>
    <dbReference type="NCBI Taxonomy" id="2596890"/>
    <lineage>
        <taxon>Bacteria</taxon>
        <taxon>Pseudomonadati</taxon>
        <taxon>Planctomycetota</taxon>
        <taxon>Candidatus Uabimicrobiia</taxon>
        <taxon>Candidatus Uabimicrobiales</taxon>
        <taxon>Candidatus Uabimicrobiaceae</taxon>
        <taxon>Candidatus Uabimicrobium</taxon>
    </lineage>
</organism>
<dbReference type="InterPro" id="IPR029044">
    <property type="entry name" value="Nucleotide-diphossugar_trans"/>
</dbReference>
<keyword evidence="3" id="KW-1185">Reference proteome</keyword>
<sequence>MFKKIMNKKLYFEIETIRNSGLFDMNYYQMMYPEIAPEKLIEHYLQYGDKQQRNPNQQFDKKHYIETYPEVSQYEYHPFVHYILIGQQHNYSTKSEQTKLLQTEQYYEYSPIYFSPQQQPCVTIIVPVYNSWHHNYNCLRYIWENCKNVSYEVIVADDCSSDQTKEIEKHVHGITYLRNAQNLGFLRNCNNATKHARGKYIFLLNSDALIQPQALQCMLETLENDEKVGICGAKLVMENGSIQIIGGFFRSNKLQRIGEGFSFCDEKFCHKIEKLHFVTGAAFVIRAELWRELGGFDERYVPAYYEDNDLCLEVCKRGYQVVCNYNAVVVHLHSISYNKVRNVKKIRYKSRKKFYQKWQDVNFNVVC</sequence>
<dbReference type="AlphaFoldDB" id="A0A5S9ISW2"/>
<dbReference type="KEGG" id="uam:UABAM_05911"/>
<feature type="domain" description="Glycosyltransferase 2-like" evidence="1">
    <location>
        <begin position="123"/>
        <end position="239"/>
    </location>
</feature>
<dbReference type="Gene3D" id="3.90.550.10">
    <property type="entry name" value="Spore Coat Polysaccharide Biosynthesis Protein SpsA, Chain A"/>
    <property type="match status" value="1"/>
</dbReference>
<dbReference type="InterPro" id="IPR001173">
    <property type="entry name" value="Glyco_trans_2-like"/>
</dbReference>
<keyword evidence="2" id="KW-0808">Transferase</keyword>
<dbReference type="RefSeq" id="WP_151971516.1">
    <property type="nucleotide sequence ID" value="NZ_AP019860.1"/>
</dbReference>
<name>A0A5S9ISW2_UABAM</name>
<dbReference type="PANTHER" id="PTHR43179:SF7">
    <property type="entry name" value="RHAMNOSYLTRANSFERASE WBBL"/>
    <property type="match status" value="1"/>
</dbReference>
<proteinExistence type="predicted"/>
<evidence type="ECO:0000313" key="3">
    <source>
        <dbReference type="Proteomes" id="UP000326354"/>
    </source>
</evidence>
<dbReference type="SUPFAM" id="SSF53448">
    <property type="entry name" value="Nucleotide-diphospho-sugar transferases"/>
    <property type="match status" value="1"/>
</dbReference>
<dbReference type="OrthoDB" id="2592041at2"/>
<dbReference type="EMBL" id="AP019860">
    <property type="protein sequence ID" value="BBM87499.1"/>
    <property type="molecule type" value="Genomic_DNA"/>
</dbReference>
<gene>
    <name evidence="2" type="ORF">UABAM_05911</name>
</gene>
<dbReference type="Pfam" id="PF00535">
    <property type="entry name" value="Glycos_transf_2"/>
    <property type="match status" value="1"/>
</dbReference>
<dbReference type="CDD" id="cd04186">
    <property type="entry name" value="GT_2_like_c"/>
    <property type="match status" value="1"/>
</dbReference>
<dbReference type="PANTHER" id="PTHR43179">
    <property type="entry name" value="RHAMNOSYLTRANSFERASE WBBL"/>
    <property type="match status" value="1"/>
</dbReference>
<evidence type="ECO:0000259" key="1">
    <source>
        <dbReference type="Pfam" id="PF00535"/>
    </source>
</evidence>
<dbReference type="Proteomes" id="UP000326354">
    <property type="component" value="Chromosome"/>
</dbReference>
<accession>A0A5S9ISW2</accession>
<dbReference type="GO" id="GO:0016740">
    <property type="term" value="F:transferase activity"/>
    <property type="evidence" value="ECO:0007669"/>
    <property type="project" value="UniProtKB-KW"/>
</dbReference>
<reference evidence="2 3" key="1">
    <citation type="submission" date="2019-08" db="EMBL/GenBank/DDBJ databases">
        <title>Complete genome sequence of Candidatus Uab amorphum.</title>
        <authorList>
            <person name="Shiratori T."/>
            <person name="Suzuki S."/>
            <person name="Kakizawa Y."/>
            <person name="Ishida K."/>
        </authorList>
    </citation>
    <scope>NUCLEOTIDE SEQUENCE [LARGE SCALE GENOMIC DNA]</scope>
    <source>
        <strain evidence="2 3">SRT547</strain>
    </source>
</reference>
<protein>
    <submittedName>
        <fullName evidence="2">Glycosyl transferase family protein</fullName>
    </submittedName>
</protein>